<organism evidence="2 3">
    <name type="scientific">Polaribacter irgensii 23-P</name>
    <dbReference type="NCBI Taxonomy" id="313594"/>
    <lineage>
        <taxon>Bacteria</taxon>
        <taxon>Pseudomonadati</taxon>
        <taxon>Bacteroidota</taxon>
        <taxon>Flavobacteriia</taxon>
        <taxon>Flavobacteriales</taxon>
        <taxon>Flavobacteriaceae</taxon>
    </lineage>
</organism>
<dbReference type="AlphaFoldDB" id="A4C1L6"/>
<feature type="transmembrane region" description="Helical" evidence="1">
    <location>
        <begin position="63"/>
        <end position="91"/>
    </location>
</feature>
<gene>
    <name evidence="2" type="ORF">PI23P_11817</name>
</gene>
<reference evidence="2 3" key="1">
    <citation type="submission" date="2006-02" db="EMBL/GenBank/DDBJ databases">
        <authorList>
            <person name="Murray A."/>
            <person name="Staley J."/>
            <person name="Ferriera S."/>
            <person name="Johnson J."/>
            <person name="Kravitz S."/>
            <person name="Halpern A."/>
            <person name="Remington K."/>
            <person name="Beeson K."/>
            <person name="Tran B."/>
            <person name="Rogers Y.-H."/>
            <person name="Friedman R."/>
            <person name="Venter J.C."/>
        </authorList>
    </citation>
    <scope>NUCLEOTIDE SEQUENCE [LARGE SCALE GENOMIC DNA]</scope>
    <source>
        <strain evidence="2 3">23-P</strain>
    </source>
</reference>
<dbReference type="EMBL" id="AAOG01000003">
    <property type="protein sequence ID" value="EAR12019.1"/>
    <property type="molecule type" value="Genomic_DNA"/>
</dbReference>
<evidence type="ECO:0000313" key="3">
    <source>
        <dbReference type="Proteomes" id="UP000003053"/>
    </source>
</evidence>
<name>A4C1L6_9FLAO</name>
<feature type="transmembrane region" description="Helical" evidence="1">
    <location>
        <begin position="12"/>
        <end position="28"/>
    </location>
</feature>
<feature type="transmembrane region" description="Helical" evidence="1">
    <location>
        <begin position="128"/>
        <end position="156"/>
    </location>
</feature>
<dbReference type="Proteomes" id="UP000003053">
    <property type="component" value="Unassembled WGS sequence"/>
</dbReference>
<keyword evidence="1" id="KW-0812">Transmembrane</keyword>
<comment type="caution">
    <text evidence="2">The sequence shown here is derived from an EMBL/GenBank/DDBJ whole genome shotgun (WGS) entry which is preliminary data.</text>
</comment>
<dbReference type="RefSeq" id="WP_004570979.1">
    <property type="nucleotide sequence ID" value="NZ_CH724148.1"/>
</dbReference>
<dbReference type="Pfam" id="PF04240">
    <property type="entry name" value="Caroten_synth"/>
    <property type="match status" value="1"/>
</dbReference>
<dbReference type="OrthoDB" id="9811293at2"/>
<keyword evidence="3" id="KW-1185">Reference proteome</keyword>
<feature type="transmembrane region" description="Helical" evidence="1">
    <location>
        <begin position="34"/>
        <end position="51"/>
    </location>
</feature>
<dbReference type="eggNOG" id="COG2324">
    <property type="taxonomic scope" value="Bacteria"/>
</dbReference>
<keyword evidence="1" id="KW-0472">Membrane</keyword>
<feature type="transmembrane region" description="Helical" evidence="1">
    <location>
        <begin position="168"/>
        <end position="186"/>
    </location>
</feature>
<evidence type="ECO:0000313" key="2">
    <source>
        <dbReference type="EMBL" id="EAR12019.1"/>
    </source>
</evidence>
<protein>
    <recommendedName>
        <fullName evidence="4">Carotenoid biosynthesis protein</fullName>
    </recommendedName>
</protein>
<evidence type="ECO:0000256" key="1">
    <source>
        <dbReference type="SAM" id="Phobius"/>
    </source>
</evidence>
<dbReference type="PANTHER" id="PTHR39419">
    <property type="entry name" value="SLL0814 PROTEIN"/>
    <property type="match status" value="1"/>
</dbReference>
<evidence type="ECO:0008006" key="4">
    <source>
        <dbReference type="Google" id="ProtNLM"/>
    </source>
</evidence>
<feature type="transmembrane region" description="Helical" evidence="1">
    <location>
        <begin position="103"/>
        <end position="121"/>
    </location>
</feature>
<dbReference type="HOGENOM" id="CLU_070738_2_0_10"/>
<dbReference type="STRING" id="313594.PI23P_11817"/>
<sequence length="213" mass="24447">MIKKISKEKQWIGLLLLFYFFGLLGMSFETYKDLFLPLTPLNLILTLFVFYKLNKDYSLKFFILSTLIFLIGFSVEAIGVATGILFGSYTYGSVFGFKIFETPLLIGVNWLFLALSTYGVVQYFTKKALWLILLPALLMTALDFLVEPVAVHLGFWHWENDIIPLQNYGMWFLTSVAIHAMTYLFRPKINSKISFVIVSVQLLFFGILSLLIA</sequence>
<feature type="transmembrane region" description="Helical" evidence="1">
    <location>
        <begin position="193"/>
        <end position="212"/>
    </location>
</feature>
<proteinExistence type="predicted"/>
<keyword evidence="1" id="KW-1133">Transmembrane helix</keyword>
<dbReference type="PANTHER" id="PTHR39419:SF1">
    <property type="entry name" value="SLL0814 PROTEIN"/>
    <property type="match status" value="1"/>
</dbReference>
<dbReference type="InterPro" id="IPR007354">
    <property type="entry name" value="CruF-like"/>
</dbReference>
<accession>A4C1L6</accession>